<evidence type="ECO:0008006" key="6">
    <source>
        <dbReference type="Google" id="ProtNLM"/>
    </source>
</evidence>
<evidence type="ECO:0000256" key="3">
    <source>
        <dbReference type="ARBA" id="ARBA00023002"/>
    </source>
</evidence>
<dbReference type="PANTHER" id="PTHR24320:SF282">
    <property type="entry name" value="WW DOMAIN-CONTAINING OXIDOREDUCTASE"/>
    <property type="match status" value="1"/>
</dbReference>
<comment type="caution">
    <text evidence="4">The sequence shown here is derived from an EMBL/GenBank/DDBJ whole genome shotgun (WGS) entry which is preliminary data.</text>
</comment>
<dbReference type="OrthoDB" id="191139at2759"/>
<keyword evidence="3" id="KW-0560">Oxidoreductase</keyword>
<comment type="similarity">
    <text evidence="1">Belongs to the short-chain dehydrogenases/reductases (SDR) family.</text>
</comment>
<gene>
    <name evidence="4" type="ORF">B0J13DRAFT_636071</name>
</gene>
<evidence type="ECO:0000256" key="2">
    <source>
        <dbReference type="ARBA" id="ARBA00022857"/>
    </source>
</evidence>
<evidence type="ECO:0000313" key="5">
    <source>
        <dbReference type="Proteomes" id="UP000717696"/>
    </source>
</evidence>
<dbReference type="InterPro" id="IPR036291">
    <property type="entry name" value="NAD(P)-bd_dom_sf"/>
</dbReference>
<dbReference type="PRINTS" id="PR00081">
    <property type="entry name" value="GDHRDH"/>
</dbReference>
<dbReference type="InterPro" id="IPR002347">
    <property type="entry name" value="SDR_fam"/>
</dbReference>
<dbReference type="EMBL" id="JAGMUU010000011">
    <property type="protein sequence ID" value="KAH7142599.1"/>
    <property type="molecule type" value="Genomic_DNA"/>
</dbReference>
<evidence type="ECO:0000256" key="1">
    <source>
        <dbReference type="ARBA" id="ARBA00006484"/>
    </source>
</evidence>
<reference evidence="4" key="1">
    <citation type="journal article" date="2021" name="Nat. Commun.">
        <title>Genetic determinants of endophytism in the Arabidopsis root mycobiome.</title>
        <authorList>
            <person name="Mesny F."/>
            <person name="Miyauchi S."/>
            <person name="Thiergart T."/>
            <person name="Pickel B."/>
            <person name="Atanasova L."/>
            <person name="Karlsson M."/>
            <person name="Huettel B."/>
            <person name="Barry K.W."/>
            <person name="Haridas S."/>
            <person name="Chen C."/>
            <person name="Bauer D."/>
            <person name="Andreopoulos W."/>
            <person name="Pangilinan J."/>
            <person name="LaButti K."/>
            <person name="Riley R."/>
            <person name="Lipzen A."/>
            <person name="Clum A."/>
            <person name="Drula E."/>
            <person name="Henrissat B."/>
            <person name="Kohler A."/>
            <person name="Grigoriev I.V."/>
            <person name="Martin F.M."/>
            <person name="Hacquard S."/>
        </authorList>
    </citation>
    <scope>NUCLEOTIDE SEQUENCE</scope>
    <source>
        <strain evidence="4">MPI-CAGE-AT-0021</strain>
    </source>
</reference>
<name>A0A9P9EQC3_9HYPO</name>
<keyword evidence="5" id="KW-1185">Reference proteome</keyword>
<dbReference type="SUPFAM" id="SSF51735">
    <property type="entry name" value="NAD(P)-binding Rossmann-fold domains"/>
    <property type="match status" value="1"/>
</dbReference>
<dbReference type="AlphaFoldDB" id="A0A9P9EQC3"/>
<evidence type="ECO:0000313" key="4">
    <source>
        <dbReference type="EMBL" id="KAH7142599.1"/>
    </source>
</evidence>
<protein>
    <recommendedName>
        <fullName evidence="6">Oxidoreductase</fullName>
    </recommendedName>
</protein>
<organism evidence="4 5">
    <name type="scientific">Dactylonectria estremocensis</name>
    <dbReference type="NCBI Taxonomy" id="1079267"/>
    <lineage>
        <taxon>Eukaryota</taxon>
        <taxon>Fungi</taxon>
        <taxon>Dikarya</taxon>
        <taxon>Ascomycota</taxon>
        <taxon>Pezizomycotina</taxon>
        <taxon>Sordariomycetes</taxon>
        <taxon>Hypocreomycetidae</taxon>
        <taxon>Hypocreales</taxon>
        <taxon>Nectriaceae</taxon>
        <taxon>Dactylonectria</taxon>
    </lineage>
</organism>
<dbReference type="Proteomes" id="UP000717696">
    <property type="component" value="Unassembled WGS sequence"/>
</dbReference>
<keyword evidence="2" id="KW-0521">NADP</keyword>
<dbReference type="Pfam" id="PF00106">
    <property type="entry name" value="adh_short"/>
    <property type="match status" value="1"/>
</dbReference>
<dbReference type="GO" id="GO:0016491">
    <property type="term" value="F:oxidoreductase activity"/>
    <property type="evidence" value="ECO:0007669"/>
    <property type="project" value="UniProtKB-KW"/>
</dbReference>
<accession>A0A9P9EQC3</accession>
<sequence length="313" mass="34101">MAPSNDASISFNPATDIPSLKGKVILVTGGNNGLGKQSVLEFAQHNPAAIWLASRDVKKGQAAAAEIKKKVPDAQIKVLQLDLASFDSVKKAASTFSAESDRLDILMLNAGIMASAAGLTKDGYEMQFGTNHMGHALFAQLLMPVLQKTVRSTENPDVRVVVLSSAAYQARPEGGIEFDGLKTQAESMATVVRYGQSKLANISYARELARRHPELRVVSVHPGPSRTNLVSSMTGFPFWLRCLERVSNYSYTPVEEGVKTQLWASVSTDYTSGDYVEPIGVRGKYISEGIVEDLDQKLWDWTEKELRAHVASV</sequence>
<dbReference type="Gene3D" id="3.40.50.720">
    <property type="entry name" value="NAD(P)-binding Rossmann-like Domain"/>
    <property type="match status" value="1"/>
</dbReference>
<dbReference type="PANTHER" id="PTHR24320">
    <property type="entry name" value="RETINOL DEHYDROGENASE"/>
    <property type="match status" value="1"/>
</dbReference>
<proteinExistence type="inferred from homology"/>